<feature type="compositionally biased region" description="Low complexity" evidence="1">
    <location>
        <begin position="84"/>
        <end position="120"/>
    </location>
</feature>
<accession>A0AAD6FAC5</accession>
<evidence type="ECO:0000313" key="3">
    <source>
        <dbReference type="Proteomes" id="UP001219934"/>
    </source>
</evidence>
<dbReference type="AlphaFoldDB" id="A0AAD6FAC5"/>
<reference evidence="2" key="1">
    <citation type="submission" date="2022-11" db="EMBL/GenBank/DDBJ databases">
        <title>Chromosome-level genome of Pogonophryne albipinna.</title>
        <authorList>
            <person name="Jo E."/>
        </authorList>
    </citation>
    <scope>NUCLEOTIDE SEQUENCE</scope>
    <source>
        <strain evidence="2">SGF0006</strain>
        <tissue evidence="2">Muscle</tissue>
    </source>
</reference>
<organism evidence="2 3">
    <name type="scientific">Pogonophryne albipinna</name>
    <dbReference type="NCBI Taxonomy" id="1090488"/>
    <lineage>
        <taxon>Eukaryota</taxon>
        <taxon>Metazoa</taxon>
        <taxon>Chordata</taxon>
        <taxon>Craniata</taxon>
        <taxon>Vertebrata</taxon>
        <taxon>Euteleostomi</taxon>
        <taxon>Actinopterygii</taxon>
        <taxon>Neopterygii</taxon>
        <taxon>Teleostei</taxon>
        <taxon>Neoteleostei</taxon>
        <taxon>Acanthomorphata</taxon>
        <taxon>Eupercaria</taxon>
        <taxon>Perciformes</taxon>
        <taxon>Notothenioidei</taxon>
        <taxon>Pogonophryne</taxon>
    </lineage>
</organism>
<name>A0AAD6FAC5_9TELE</name>
<gene>
    <name evidence="2" type="ORF">JOQ06_015103</name>
</gene>
<keyword evidence="3" id="KW-1185">Reference proteome</keyword>
<evidence type="ECO:0000256" key="1">
    <source>
        <dbReference type="SAM" id="MobiDB-lite"/>
    </source>
</evidence>
<feature type="non-terminal residue" evidence="2">
    <location>
        <position position="1"/>
    </location>
</feature>
<feature type="compositionally biased region" description="Polar residues" evidence="1">
    <location>
        <begin position="125"/>
        <end position="139"/>
    </location>
</feature>
<feature type="region of interest" description="Disordered" evidence="1">
    <location>
        <begin position="70"/>
        <end position="157"/>
    </location>
</feature>
<proteinExistence type="predicted"/>
<sequence length="183" mass="19640">PDASDRVGWWWRGEGGESGPLGLGGAVEDGSGGCTGLVLMVRRYDLPIRAGLRDNGQSELRVPIKANQRTHPVSLHLEPNAAEQKSSTSFKGFSQSSGKFSPDATGPSLPTEPTSPLSQTREGGLNQTYEPQNMTWQVQQEKRGVGGESSKNPEAQIELDFVLSEELSLSQPRSSYLMGSGPL</sequence>
<feature type="non-terminal residue" evidence="2">
    <location>
        <position position="183"/>
    </location>
</feature>
<comment type="caution">
    <text evidence="2">The sequence shown here is derived from an EMBL/GenBank/DDBJ whole genome shotgun (WGS) entry which is preliminary data.</text>
</comment>
<protein>
    <submittedName>
        <fullName evidence="2">Uncharacterized protein</fullName>
    </submittedName>
</protein>
<dbReference type="EMBL" id="JAPTMU010000019">
    <property type="protein sequence ID" value="KAJ4927371.1"/>
    <property type="molecule type" value="Genomic_DNA"/>
</dbReference>
<dbReference type="Proteomes" id="UP001219934">
    <property type="component" value="Unassembled WGS sequence"/>
</dbReference>
<evidence type="ECO:0000313" key="2">
    <source>
        <dbReference type="EMBL" id="KAJ4927371.1"/>
    </source>
</evidence>